<dbReference type="AlphaFoldDB" id="A0A974S0M8"/>
<dbReference type="KEGG" id="ppsr:I6J18_00790"/>
<dbReference type="InterPro" id="IPR007492">
    <property type="entry name" value="LytTR_DNA-bd_dom"/>
</dbReference>
<feature type="domain" description="HTH LytTR-type" evidence="5">
    <location>
        <begin position="42"/>
        <end position="146"/>
    </location>
</feature>
<evidence type="ECO:0000259" key="5">
    <source>
        <dbReference type="PROSITE" id="PS50930"/>
    </source>
</evidence>
<evidence type="ECO:0000256" key="3">
    <source>
        <dbReference type="ARBA" id="ARBA00023125"/>
    </source>
</evidence>
<proteinExistence type="predicted"/>
<accession>A0A974S0M8</accession>
<evidence type="ECO:0000313" key="7">
    <source>
        <dbReference type="Proteomes" id="UP000595254"/>
    </source>
</evidence>
<dbReference type="PANTHER" id="PTHR37299">
    <property type="entry name" value="TRANSCRIPTIONAL REGULATOR-RELATED"/>
    <property type="match status" value="1"/>
</dbReference>
<dbReference type="GO" id="GO:0000156">
    <property type="term" value="F:phosphorelay response regulator activity"/>
    <property type="evidence" value="ECO:0007669"/>
    <property type="project" value="InterPro"/>
</dbReference>
<dbReference type="GO" id="GO:0003677">
    <property type="term" value="F:DNA binding"/>
    <property type="evidence" value="ECO:0007669"/>
    <property type="project" value="UniProtKB-KW"/>
</dbReference>
<organism evidence="6 7">
    <name type="scientific">Peribacillus psychrosaccharolyticus</name>
    <name type="common">Bacillus psychrosaccharolyticus</name>
    <dbReference type="NCBI Taxonomy" id="1407"/>
    <lineage>
        <taxon>Bacteria</taxon>
        <taxon>Bacillati</taxon>
        <taxon>Bacillota</taxon>
        <taxon>Bacilli</taxon>
        <taxon>Bacillales</taxon>
        <taxon>Bacillaceae</taxon>
        <taxon>Peribacillus</taxon>
    </lineage>
</organism>
<keyword evidence="1" id="KW-0963">Cytoplasm</keyword>
<dbReference type="EMBL" id="CP068053">
    <property type="protein sequence ID" value="QQT00523.1"/>
    <property type="molecule type" value="Genomic_DNA"/>
</dbReference>
<dbReference type="InterPro" id="IPR046947">
    <property type="entry name" value="LytR-like"/>
</dbReference>
<dbReference type="Gene3D" id="2.40.50.1020">
    <property type="entry name" value="LytTr DNA-binding domain"/>
    <property type="match status" value="1"/>
</dbReference>
<dbReference type="PROSITE" id="PS50930">
    <property type="entry name" value="HTH_LYTTR"/>
    <property type="match status" value="1"/>
</dbReference>
<evidence type="ECO:0000256" key="1">
    <source>
        <dbReference type="ARBA" id="ARBA00022490"/>
    </source>
</evidence>
<dbReference type="RefSeq" id="WP_040376555.1">
    <property type="nucleotide sequence ID" value="NZ_CP068053.1"/>
</dbReference>
<keyword evidence="2" id="KW-0805">Transcription regulation</keyword>
<dbReference type="Pfam" id="PF04397">
    <property type="entry name" value="LytTR"/>
    <property type="match status" value="1"/>
</dbReference>
<dbReference type="PANTHER" id="PTHR37299:SF2">
    <property type="entry name" value="HTH LYTTR-TYPE DOMAIN-CONTAINING PROTEIN"/>
    <property type="match status" value="1"/>
</dbReference>
<evidence type="ECO:0000313" key="6">
    <source>
        <dbReference type="EMBL" id="QQT00523.1"/>
    </source>
</evidence>
<reference evidence="6 7" key="1">
    <citation type="submission" date="2021-01" db="EMBL/GenBank/DDBJ databases">
        <title>FDA dAtabase for Regulatory Grade micrObial Sequences (FDA-ARGOS): Supporting development and validation of Infectious Disease Dx tests.</title>
        <authorList>
            <person name="Nelson B."/>
            <person name="Plummer A."/>
            <person name="Tallon L."/>
            <person name="Sadzewicz L."/>
            <person name="Zhao X."/>
            <person name="Boylan J."/>
            <person name="Ott S."/>
            <person name="Bowen H."/>
            <person name="Vavikolanu K."/>
            <person name="Mehta A."/>
            <person name="Aluvathingal J."/>
            <person name="Nadendla S."/>
            <person name="Myers T."/>
            <person name="Yan Y."/>
            <person name="Sichtig H."/>
        </authorList>
    </citation>
    <scope>NUCLEOTIDE SEQUENCE [LARGE SCALE GENOMIC DNA]</scope>
    <source>
        <strain evidence="6 7">FDAARGOS_1161</strain>
    </source>
</reference>
<evidence type="ECO:0000256" key="4">
    <source>
        <dbReference type="ARBA" id="ARBA00023163"/>
    </source>
</evidence>
<evidence type="ECO:0000256" key="2">
    <source>
        <dbReference type="ARBA" id="ARBA00023015"/>
    </source>
</evidence>
<dbReference type="Proteomes" id="UP000595254">
    <property type="component" value="Chromosome"/>
</dbReference>
<keyword evidence="3" id="KW-0238">DNA-binding</keyword>
<protein>
    <submittedName>
        <fullName evidence="6">LytTR family transcriptional regulator</fullName>
    </submittedName>
</protein>
<keyword evidence="7" id="KW-1185">Reference proteome</keyword>
<sequence>MKVNIDLHDQYDELTITIQAKEMTPELSEIIRKLQIQSSKRLVGVEEDKTILLSPSEVDYVFAEKRKVYGVSGQRKIEMKLKLFELEELLAPQRFMRFSKSVIGNLDQIDHFELTFNGILCVHFKSGTKEYVSRSYVAELKKKLILGGGEDGK</sequence>
<dbReference type="SMART" id="SM00850">
    <property type="entry name" value="LytTR"/>
    <property type="match status" value="1"/>
</dbReference>
<name>A0A974S0M8_PERPY</name>
<gene>
    <name evidence="6" type="ORF">I6J18_00790</name>
</gene>
<keyword evidence="4" id="KW-0804">Transcription</keyword>